<gene>
    <name evidence="3" type="ORF">GCM10012275_52260</name>
</gene>
<organism evidence="3 4">
    <name type="scientific">Longimycelium tulufanense</name>
    <dbReference type="NCBI Taxonomy" id="907463"/>
    <lineage>
        <taxon>Bacteria</taxon>
        <taxon>Bacillati</taxon>
        <taxon>Actinomycetota</taxon>
        <taxon>Actinomycetes</taxon>
        <taxon>Pseudonocardiales</taxon>
        <taxon>Pseudonocardiaceae</taxon>
        <taxon>Longimycelium</taxon>
    </lineage>
</organism>
<keyword evidence="2" id="KW-0472">Membrane</keyword>
<evidence type="ECO:0000313" key="3">
    <source>
        <dbReference type="EMBL" id="GGM75117.1"/>
    </source>
</evidence>
<dbReference type="EMBL" id="BMMK01000033">
    <property type="protein sequence ID" value="GGM75117.1"/>
    <property type="molecule type" value="Genomic_DNA"/>
</dbReference>
<evidence type="ECO:0000313" key="4">
    <source>
        <dbReference type="Proteomes" id="UP000637578"/>
    </source>
</evidence>
<dbReference type="RefSeq" id="WP_189061068.1">
    <property type="nucleotide sequence ID" value="NZ_BMMK01000033.1"/>
</dbReference>
<reference evidence="3" key="2">
    <citation type="submission" date="2020-09" db="EMBL/GenBank/DDBJ databases">
        <authorList>
            <person name="Sun Q."/>
            <person name="Zhou Y."/>
        </authorList>
    </citation>
    <scope>NUCLEOTIDE SEQUENCE</scope>
    <source>
        <strain evidence="3">CGMCC 4.5737</strain>
    </source>
</reference>
<dbReference type="Proteomes" id="UP000637578">
    <property type="component" value="Unassembled WGS sequence"/>
</dbReference>
<proteinExistence type="predicted"/>
<comment type="caution">
    <text evidence="3">The sequence shown here is derived from an EMBL/GenBank/DDBJ whole genome shotgun (WGS) entry which is preliminary data.</text>
</comment>
<sequence>MRYLFLAGRALRMVLGLCLALLVLLLGFTLSTWAGETASNGKRGSATVESCESEGPVSTQGLGYWRRCQVSVAWQDGTRSEHSVSSGQGFHDAPVGSAIEVRYARKTSSLDRYVIQAEGPSWFREVIVGKGLGLIGGFVGAGITALFALVQLVPKHRRPSFRKLWREAEEEEKRKEAEGKARVAQAPPVPWRQPEQPGQEKPDRRS</sequence>
<keyword evidence="2" id="KW-0812">Transmembrane</keyword>
<name>A0A8J3CJB0_9PSEU</name>
<evidence type="ECO:0000256" key="1">
    <source>
        <dbReference type="SAM" id="MobiDB-lite"/>
    </source>
</evidence>
<dbReference type="Pfam" id="PF19873">
    <property type="entry name" value="DUF6346"/>
    <property type="match status" value="1"/>
</dbReference>
<accession>A0A8J3CJB0</accession>
<evidence type="ECO:0000256" key="2">
    <source>
        <dbReference type="SAM" id="Phobius"/>
    </source>
</evidence>
<feature type="transmembrane region" description="Helical" evidence="2">
    <location>
        <begin position="132"/>
        <end position="153"/>
    </location>
</feature>
<feature type="compositionally biased region" description="Basic and acidic residues" evidence="1">
    <location>
        <begin position="167"/>
        <end position="181"/>
    </location>
</feature>
<dbReference type="InterPro" id="IPR045927">
    <property type="entry name" value="DUF6346"/>
</dbReference>
<keyword evidence="4" id="KW-1185">Reference proteome</keyword>
<feature type="region of interest" description="Disordered" evidence="1">
    <location>
        <begin position="167"/>
        <end position="206"/>
    </location>
</feature>
<protein>
    <recommendedName>
        <fullName evidence="5">DUF3592 domain-containing protein</fullName>
    </recommendedName>
</protein>
<reference evidence="3" key="1">
    <citation type="journal article" date="2014" name="Int. J. Syst. Evol. Microbiol.">
        <title>Complete genome sequence of Corynebacterium casei LMG S-19264T (=DSM 44701T), isolated from a smear-ripened cheese.</title>
        <authorList>
            <consortium name="US DOE Joint Genome Institute (JGI-PGF)"/>
            <person name="Walter F."/>
            <person name="Albersmeier A."/>
            <person name="Kalinowski J."/>
            <person name="Ruckert C."/>
        </authorList>
    </citation>
    <scope>NUCLEOTIDE SEQUENCE</scope>
    <source>
        <strain evidence="3">CGMCC 4.5737</strain>
    </source>
</reference>
<keyword evidence="2" id="KW-1133">Transmembrane helix</keyword>
<dbReference type="AlphaFoldDB" id="A0A8J3CJB0"/>
<evidence type="ECO:0008006" key="5">
    <source>
        <dbReference type="Google" id="ProtNLM"/>
    </source>
</evidence>